<dbReference type="Proteomes" id="UP000548326">
    <property type="component" value="Unassembled WGS sequence"/>
</dbReference>
<dbReference type="PROSITE" id="PS50110">
    <property type="entry name" value="RESPONSE_REGULATORY"/>
    <property type="match status" value="1"/>
</dbReference>
<dbReference type="GO" id="GO:0000156">
    <property type="term" value="F:phosphorelay response regulator activity"/>
    <property type="evidence" value="ECO:0007669"/>
    <property type="project" value="InterPro"/>
</dbReference>
<dbReference type="SUPFAM" id="SSF52172">
    <property type="entry name" value="CheY-like"/>
    <property type="match status" value="1"/>
</dbReference>
<keyword evidence="4" id="KW-0238">DNA-binding</keyword>
<dbReference type="PROSITE" id="PS50930">
    <property type="entry name" value="HTH_LYTTR"/>
    <property type="match status" value="1"/>
</dbReference>
<dbReference type="InterPro" id="IPR001789">
    <property type="entry name" value="Sig_transdc_resp-reg_receiver"/>
</dbReference>
<dbReference type="SMART" id="SM00850">
    <property type="entry name" value="LytTR"/>
    <property type="match status" value="1"/>
</dbReference>
<evidence type="ECO:0000313" key="5">
    <source>
        <dbReference type="Proteomes" id="UP000548326"/>
    </source>
</evidence>
<reference evidence="4 5" key="1">
    <citation type="submission" date="2020-08" db="EMBL/GenBank/DDBJ databases">
        <title>Genomic Encyclopedia of Type Strains, Phase IV (KMG-V): Genome sequencing to study the core and pangenomes of soil and plant-associated prokaryotes.</title>
        <authorList>
            <person name="Whitman W."/>
        </authorList>
    </citation>
    <scope>NUCLEOTIDE SEQUENCE [LARGE SCALE GENOMIC DNA]</scope>
    <source>
        <strain evidence="4 5">MP601</strain>
    </source>
</reference>
<accession>A0A841JII1</accession>
<evidence type="ECO:0000259" key="2">
    <source>
        <dbReference type="PROSITE" id="PS50110"/>
    </source>
</evidence>
<evidence type="ECO:0000259" key="3">
    <source>
        <dbReference type="PROSITE" id="PS50930"/>
    </source>
</evidence>
<dbReference type="EMBL" id="JACHCA010000017">
    <property type="protein sequence ID" value="MBB6130750.1"/>
    <property type="molecule type" value="Genomic_DNA"/>
</dbReference>
<dbReference type="InterPro" id="IPR011006">
    <property type="entry name" value="CheY-like_superfamily"/>
</dbReference>
<dbReference type="SMART" id="SM00448">
    <property type="entry name" value="REC"/>
    <property type="match status" value="1"/>
</dbReference>
<feature type="modified residue" description="4-aspartylphosphate" evidence="1">
    <location>
        <position position="53"/>
    </location>
</feature>
<feature type="domain" description="HTH LytTR-type" evidence="3">
    <location>
        <begin position="131"/>
        <end position="230"/>
    </location>
</feature>
<dbReference type="Gene3D" id="3.40.50.2300">
    <property type="match status" value="1"/>
</dbReference>
<comment type="caution">
    <text evidence="4">The sequence shown here is derived from an EMBL/GenBank/DDBJ whole genome shotgun (WGS) entry which is preliminary data.</text>
</comment>
<dbReference type="Pfam" id="PF00072">
    <property type="entry name" value="Response_reg"/>
    <property type="match status" value="1"/>
</dbReference>
<dbReference type="RefSeq" id="WP_183589441.1">
    <property type="nucleotide sequence ID" value="NZ_JACHCA010000017.1"/>
</dbReference>
<dbReference type="PANTHER" id="PTHR37299:SF1">
    <property type="entry name" value="STAGE 0 SPORULATION PROTEIN A HOMOLOG"/>
    <property type="match status" value="1"/>
</dbReference>
<gene>
    <name evidence="4" type="ORF">HDF22_004895</name>
</gene>
<dbReference type="Pfam" id="PF04397">
    <property type="entry name" value="LytTR"/>
    <property type="match status" value="1"/>
</dbReference>
<organism evidence="4 5">
    <name type="scientific">Mucilaginibacter lappiensis</name>
    <dbReference type="NCBI Taxonomy" id="354630"/>
    <lineage>
        <taxon>Bacteria</taxon>
        <taxon>Pseudomonadati</taxon>
        <taxon>Bacteroidota</taxon>
        <taxon>Sphingobacteriia</taxon>
        <taxon>Sphingobacteriales</taxon>
        <taxon>Sphingobacteriaceae</taxon>
        <taxon>Mucilaginibacter</taxon>
    </lineage>
</organism>
<dbReference type="InterPro" id="IPR046947">
    <property type="entry name" value="LytR-like"/>
</dbReference>
<dbReference type="Gene3D" id="2.40.50.1020">
    <property type="entry name" value="LytTr DNA-binding domain"/>
    <property type="match status" value="1"/>
</dbReference>
<evidence type="ECO:0000313" key="4">
    <source>
        <dbReference type="EMBL" id="MBB6130750.1"/>
    </source>
</evidence>
<dbReference type="PANTHER" id="PTHR37299">
    <property type="entry name" value="TRANSCRIPTIONAL REGULATOR-RELATED"/>
    <property type="match status" value="1"/>
</dbReference>
<dbReference type="GO" id="GO:0003677">
    <property type="term" value="F:DNA binding"/>
    <property type="evidence" value="ECO:0007669"/>
    <property type="project" value="UniProtKB-KW"/>
</dbReference>
<proteinExistence type="predicted"/>
<dbReference type="AlphaFoldDB" id="A0A841JII1"/>
<dbReference type="InterPro" id="IPR007492">
    <property type="entry name" value="LytTR_DNA-bd_dom"/>
</dbReference>
<keyword evidence="1" id="KW-0597">Phosphoprotein</keyword>
<evidence type="ECO:0000256" key="1">
    <source>
        <dbReference type="PROSITE-ProRule" id="PRU00169"/>
    </source>
</evidence>
<feature type="domain" description="Response regulatory" evidence="2">
    <location>
        <begin position="2"/>
        <end position="114"/>
    </location>
</feature>
<protein>
    <submittedName>
        <fullName evidence="4">DNA-binding LytR/AlgR family response regulator</fullName>
    </submittedName>
</protein>
<name>A0A841JII1_9SPHI</name>
<sequence length="231" mass="26260">MNCLIVDDHQISRVVLRGMVELDPSLILIKECSDAMDAHKEIMNNQIDLLLLDIEMPGMSGMELAESLKSKRPVIIFITSLPGYAVDAFNLNVVDFLVKPVTASRFLKAIEKAKELIKLRGFVEDTQNDEFVFIRDSNILKRLDMADILYMEAKGDYVKLNLKGQTHSIHSSLKSIEQKLPKDIFFRVHRSFIVNLSKIDSVEGGTLIVNHQMVPVSDLYRAALYKRLQIL</sequence>